<reference evidence="1 2" key="1">
    <citation type="journal article" date="2020" name="Nature">
        <title>Six reference-quality genomes reveal evolution of bat adaptations.</title>
        <authorList>
            <person name="Jebb D."/>
            <person name="Huang Z."/>
            <person name="Pippel M."/>
            <person name="Hughes G.M."/>
            <person name="Lavrichenko K."/>
            <person name="Devanna P."/>
            <person name="Winkler S."/>
            <person name="Jermiin L.S."/>
            <person name="Skirmuntt E.C."/>
            <person name="Katzourakis A."/>
            <person name="Burkitt-Gray L."/>
            <person name="Ray D.A."/>
            <person name="Sullivan K.A.M."/>
            <person name="Roscito J.G."/>
            <person name="Kirilenko B.M."/>
            <person name="Davalos L.M."/>
            <person name="Corthals A.P."/>
            <person name="Power M.L."/>
            <person name="Jones G."/>
            <person name="Ransome R.D."/>
            <person name="Dechmann D.K.N."/>
            <person name="Locatelli A.G."/>
            <person name="Puechmaille S.J."/>
            <person name="Fedrigo O."/>
            <person name="Jarvis E.D."/>
            <person name="Hiller M."/>
            <person name="Vernes S.C."/>
            <person name="Myers E.W."/>
            <person name="Teeling E.C."/>
        </authorList>
    </citation>
    <scope>NUCLEOTIDE SEQUENCE [LARGE SCALE GENOMIC DNA]</scope>
    <source>
        <strain evidence="1">Bat1K_MPI-CBG_1</strain>
    </source>
</reference>
<evidence type="ECO:0000313" key="2">
    <source>
        <dbReference type="Proteomes" id="UP000664940"/>
    </source>
</evidence>
<dbReference type="GO" id="GO:0005886">
    <property type="term" value="C:plasma membrane"/>
    <property type="evidence" value="ECO:0007669"/>
    <property type="project" value="TreeGrafter"/>
</dbReference>
<dbReference type="Gene3D" id="3.40.50.1000">
    <property type="entry name" value="HAD superfamily/HAD-like"/>
    <property type="match status" value="1"/>
</dbReference>
<accession>A0A834DWR1</accession>
<name>A0A834DWR1_9CHIR</name>
<dbReference type="GO" id="GO:0007030">
    <property type="term" value="P:Golgi organization"/>
    <property type="evidence" value="ECO:0007669"/>
    <property type="project" value="TreeGrafter"/>
</dbReference>
<dbReference type="PANTHER" id="PTHR24092">
    <property type="entry name" value="PROBABLE PHOSPHOLIPID-TRANSPORTING ATPASE"/>
    <property type="match status" value="1"/>
</dbReference>
<evidence type="ECO:0000313" key="1">
    <source>
        <dbReference type="EMBL" id="KAF6095134.1"/>
    </source>
</evidence>
<dbReference type="GO" id="GO:0005802">
    <property type="term" value="C:trans-Golgi network"/>
    <property type="evidence" value="ECO:0007669"/>
    <property type="project" value="TreeGrafter"/>
</dbReference>
<dbReference type="PANTHER" id="PTHR24092:SF78">
    <property type="entry name" value="PHOSPHOLIPID-TRANSPORTING ATPASE IK"/>
    <property type="match status" value="1"/>
</dbReference>
<organism evidence="1 2">
    <name type="scientific">Phyllostomus discolor</name>
    <name type="common">pale spear-nosed bat</name>
    <dbReference type="NCBI Taxonomy" id="89673"/>
    <lineage>
        <taxon>Eukaryota</taxon>
        <taxon>Metazoa</taxon>
        <taxon>Chordata</taxon>
        <taxon>Craniata</taxon>
        <taxon>Vertebrata</taxon>
        <taxon>Euteleostomi</taxon>
        <taxon>Mammalia</taxon>
        <taxon>Eutheria</taxon>
        <taxon>Laurasiatheria</taxon>
        <taxon>Chiroptera</taxon>
        <taxon>Yangochiroptera</taxon>
        <taxon>Phyllostomidae</taxon>
        <taxon>Phyllostominae</taxon>
        <taxon>Phyllostomus</taxon>
    </lineage>
</organism>
<comment type="caution">
    <text evidence="1">The sequence shown here is derived from an EMBL/GenBank/DDBJ whole genome shotgun (WGS) entry which is preliminary data.</text>
</comment>
<proteinExistence type="predicted"/>
<dbReference type="AlphaFoldDB" id="A0A834DWR1"/>
<dbReference type="EMBL" id="JABVXQ010000008">
    <property type="protein sequence ID" value="KAF6095134.1"/>
    <property type="molecule type" value="Genomic_DNA"/>
</dbReference>
<dbReference type="GO" id="GO:0140326">
    <property type="term" value="F:ATPase-coupled intramembrane lipid transporter activity"/>
    <property type="evidence" value="ECO:0007669"/>
    <property type="project" value="TreeGrafter"/>
</dbReference>
<dbReference type="Proteomes" id="UP000664940">
    <property type="component" value="Unassembled WGS sequence"/>
</dbReference>
<sequence>MDTHRGQARGSSEYHLCLPACVEGHVHLEKKTVQILKAHEDNNNNLLSGKGSLRNQFLPQVKTTMIINKKLLDKLLLALKMEPQVTPNQKALIVALIKKYQNLAIRDGANDVNMIKTEDTSVELAGRDGIQWFCRTSTTC</sequence>
<gene>
    <name evidence="1" type="ORF">HJG60_012101</name>
</gene>
<dbReference type="GO" id="GO:0045332">
    <property type="term" value="P:phospholipid translocation"/>
    <property type="evidence" value="ECO:0007669"/>
    <property type="project" value="TreeGrafter"/>
</dbReference>
<dbReference type="InterPro" id="IPR023214">
    <property type="entry name" value="HAD_sf"/>
</dbReference>
<protein>
    <submittedName>
        <fullName evidence="1">Uncharacterized protein</fullName>
    </submittedName>
</protein>